<dbReference type="RefSeq" id="WP_150405588.1">
    <property type="nucleotide sequence ID" value="NZ_VXLC01000016.1"/>
</dbReference>
<accession>A0A5N0E723</accession>
<organism evidence="1 2">
    <name type="scientific">Nocardia colli</name>
    <dbReference type="NCBI Taxonomy" id="2545717"/>
    <lineage>
        <taxon>Bacteria</taxon>
        <taxon>Bacillati</taxon>
        <taxon>Actinomycetota</taxon>
        <taxon>Actinomycetes</taxon>
        <taxon>Mycobacteriales</taxon>
        <taxon>Nocardiaceae</taxon>
        <taxon>Nocardia</taxon>
    </lineage>
</organism>
<keyword evidence="2" id="KW-1185">Reference proteome</keyword>
<gene>
    <name evidence="1" type="ORF">F3087_30890</name>
</gene>
<dbReference type="AlphaFoldDB" id="A0A5N0E723"/>
<proteinExistence type="predicted"/>
<dbReference type="OrthoDB" id="4552075at2"/>
<dbReference type="Proteomes" id="UP000323876">
    <property type="component" value="Unassembled WGS sequence"/>
</dbReference>
<evidence type="ECO:0000313" key="1">
    <source>
        <dbReference type="EMBL" id="KAA8885228.1"/>
    </source>
</evidence>
<sequence>MRRRGLRTTTTADGRKAADWQLIRRRPWILRITLFSDPGPAVEWPDKPLPLAQPGTIVFDSDTSSLDLADAREKLPQHQDLWNAVQHEFWTTLFDSSELHAAAGDA</sequence>
<reference evidence="1 2" key="1">
    <citation type="submission" date="2019-09" db="EMBL/GenBank/DDBJ databases">
        <authorList>
            <person name="Wang X."/>
        </authorList>
    </citation>
    <scope>NUCLEOTIDE SEQUENCE [LARGE SCALE GENOMIC DNA]</scope>
    <source>
        <strain evidence="1 2">CICC 11023</strain>
    </source>
</reference>
<comment type="caution">
    <text evidence="1">The sequence shown here is derived from an EMBL/GenBank/DDBJ whole genome shotgun (WGS) entry which is preliminary data.</text>
</comment>
<evidence type="ECO:0000313" key="2">
    <source>
        <dbReference type="Proteomes" id="UP000323876"/>
    </source>
</evidence>
<name>A0A5N0E723_9NOCA</name>
<dbReference type="EMBL" id="VXLC01000016">
    <property type="protein sequence ID" value="KAA8885228.1"/>
    <property type="molecule type" value="Genomic_DNA"/>
</dbReference>
<protein>
    <submittedName>
        <fullName evidence="1">Uncharacterized protein</fullName>
    </submittedName>
</protein>